<keyword evidence="3" id="KW-1185">Reference proteome</keyword>
<keyword evidence="1 2" id="KW-0812">Transmembrane</keyword>
<name>A0A2U3NL50_9MYCO</name>
<dbReference type="Proteomes" id="UP000240988">
    <property type="component" value="Unassembled WGS sequence"/>
</dbReference>
<dbReference type="STRING" id="1841860.GCA_900157375_00057"/>
<evidence type="ECO:0000313" key="2">
    <source>
        <dbReference type="EMBL" id="SPM32261.1"/>
    </source>
</evidence>
<feature type="transmembrane region" description="Helical" evidence="1">
    <location>
        <begin position="32"/>
        <end position="56"/>
    </location>
</feature>
<evidence type="ECO:0000313" key="3">
    <source>
        <dbReference type="Proteomes" id="UP000240988"/>
    </source>
</evidence>
<dbReference type="InterPro" id="IPR039708">
    <property type="entry name" value="MT1774/Rv1733c-like"/>
</dbReference>
<dbReference type="PANTHER" id="PTHR42305:SF1">
    <property type="entry name" value="MEMBRANE PROTEIN RV1733C-RELATED"/>
    <property type="match status" value="1"/>
</dbReference>
<reference evidence="2 3" key="1">
    <citation type="submission" date="2017-01" db="EMBL/GenBank/DDBJ databases">
        <authorList>
            <consortium name="Urmite Genomes"/>
        </authorList>
    </citation>
    <scope>NUCLEOTIDE SEQUENCE [LARGE SCALE GENOMIC DNA]</scope>
    <source>
        <strain evidence="2 3">AB57</strain>
    </source>
</reference>
<protein>
    <submittedName>
        <fullName evidence="2">Transmembrane protein</fullName>
    </submittedName>
</protein>
<feature type="transmembrane region" description="Helical" evidence="1">
    <location>
        <begin position="141"/>
        <end position="163"/>
    </location>
</feature>
<dbReference type="RefSeq" id="WP_077090295.1">
    <property type="nucleotide sequence ID" value="NZ_LT721901.1"/>
</dbReference>
<evidence type="ECO:0000256" key="1">
    <source>
        <dbReference type="SAM" id="Phobius"/>
    </source>
</evidence>
<organism evidence="2 3">
    <name type="scientific">Mycobacterium rhizamassiliense</name>
    <dbReference type="NCBI Taxonomy" id="1841860"/>
    <lineage>
        <taxon>Bacteria</taxon>
        <taxon>Bacillati</taxon>
        <taxon>Actinomycetota</taxon>
        <taxon>Actinomycetes</taxon>
        <taxon>Mycobacteriales</taxon>
        <taxon>Mycobacteriaceae</taxon>
        <taxon>Mycobacterium</taxon>
    </lineage>
</organism>
<sequence length="192" mass="21342">MDTFTLDPRCWRIGRIFGRNPLLRRTDRIEALVMLVALVLSLIAIPVAAAVGIAVYEVRDSRFTQEGRDRHTVVATVLETETEGARSTVVHARWPAAAGERTGPLQLTTQAKVGDRIEVWVDKDSNPVAPPTPTWHAAGDAYGATLAALLFVALTMTSFVTGVRSRLDRERHAQWERELRCLEEDGGRTNQR</sequence>
<dbReference type="PANTHER" id="PTHR42305">
    <property type="entry name" value="MEMBRANE PROTEIN RV1733C-RELATED"/>
    <property type="match status" value="1"/>
</dbReference>
<dbReference type="EMBL" id="FUFA01000001">
    <property type="protein sequence ID" value="SPM32261.1"/>
    <property type="molecule type" value="Genomic_DNA"/>
</dbReference>
<keyword evidence="1" id="KW-1133">Transmembrane helix</keyword>
<gene>
    <name evidence="2" type="ORF">MRAB57_58</name>
</gene>
<proteinExistence type="predicted"/>
<dbReference type="AlphaFoldDB" id="A0A2U3NL50"/>
<keyword evidence="1" id="KW-0472">Membrane</keyword>
<dbReference type="OrthoDB" id="4542680at2"/>
<accession>A0A2U3NL50</accession>